<feature type="domain" description="Alpha/beta hydrolase fold-3" evidence="1">
    <location>
        <begin position="82"/>
        <end position="196"/>
    </location>
</feature>
<dbReference type="Proteomes" id="UP001219355">
    <property type="component" value="Chromosome 2"/>
</dbReference>
<reference evidence="2" key="1">
    <citation type="submission" date="2023-03" db="EMBL/GenBank/DDBJ databases">
        <title>Emydomyces testavorans Genome Sequence.</title>
        <authorList>
            <person name="Hoyer L."/>
        </authorList>
    </citation>
    <scope>NUCLEOTIDE SEQUENCE</scope>
    <source>
        <strain evidence="2">16-2883</strain>
    </source>
</reference>
<evidence type="ECO:0000313" key="2">
    <source>
        <dbReference type="EMBL" id="WEW58808.1"/>
    </source>
</evidence>
<accession>A0AAF0DIJ3</accession>
<dbReference type="InterPro" id="IPR013094">
    <property type="entry name" value="AB_hydrolase_3"/>
</dbReference>
<proteinExistence type="predicted"/>
<dbReference type="GO" id="GO:0016787">
    <property type="term" value="F:hydrolase activity"/>
    <property type="evidence" value="ECO:0007669"/>
    <property type="project" value="InterPro"/>
</dbReference>
<keyword evidence="3" id="KW-1185">Reference proteome</keyword>
<dbReference type="Gene3D" id="3.40.50.1820">
    <property type="entry name" value="alpha/beta hydrolase"/>
    <property type="match status" value="1"/>
</dbReference>
<dbReference type="PANTHER" id="PTHR23024:SF600">
    <property type="entry name" value="PUTATIVE (AFU_ORTHOLOGUE AFUA_1G02580)-RELATED"/>
    <property type="match status" value="1"/>
</dbReference>
<dbReference type="SUPFAM" id="SSF53474">
    <property type="entry name" value="alpha/beta-Hydrolases"/>
    <property type="match status" value="1"/>
</dbReference>
<protein>
    <recommendedName>
        <fullName evidence="1">Alpha/beta hydrolase fold-3 domain-containing protein</fullName>
    </recommendedName>
</protein>
<evidence type="ECO:0000313" key="3">
    <source>
        <dbReference type="Proteomes" id="UP001219355"/>
    </source>
</evidence>
<organism evidence="2 3">
    <name type="scientific">Emydomyces testavorans</name>
    <dbReference type="NCBI Taxonomy" id="2070801"/>
    <lineage>
        <taxon>Eukaryota</taxon>
        <taxon>Fungi</taxon>
        <taxon>Dikarya</taxon>
        <taxon>Ascomycota</taxon>
        <taxon>Pezizomycotina</taxon>
        <taxon>Eurotiomycetes</taxon>
        <taxon>Eurotiomycetidae</taxon>
        <taxon>Onygenales</taxon>
        <taxon>Nannizziopsiaceae</taxon>
        <taxon>Emydomyces</taxon>
    </lineage>
</organism>
<gene>
    <name evidence="2" type="ORF">PRK78_004276</name>
</gene>
<dbReference type="EMBL" id="CP120628">
    <property type="protein sequence ID" value="WEW58808.1"/>
    <property type="molecule type" value="Genomic_DNA"/>
</dbReference>
<dbReference type="InterPro" id="IPR050466">
    <property type="entry name" value="Carboxylest/Gibb_receptor"/>
</dbReference>
<dbReference type="Pfam" id="PF07859">
    <property type="entry name" value="Abhydrolase_3"/>
    <property type="match status" value="2"/>
</dbReference>
<name>A0AAF0DIJ3_9EURO</name>
<evidence type="ECO:0000259" key="1">
    <source>
        <dbReference type="Pfam" id="PF07859"/>
    </source>
</evidence>
<dbReference type="PANTHER" id="PTHR23024">
    <property type="entry name" value="ARYLACETAMIDE DEACETYLASE"/>
    <property type="match status" value="1"/>
</dbReference>
<dbReference type="InterPro" id="IPR029058">
    <property type="entry name" value="AB_hydrolase_fold"/>
</dbReference>
<sequence>MAPLTSSPSTSRPVLLIKAIILRIFMRIGMFFHGYPLPGPPTPHFTRKLPVRSTRSHSITLHFYTPKDYAQAPLNGKKYPIVVNFHGGGFCLGHATDDARWVEVVTKTTNAVAVSVGYRLAPEHPFPAAVDDGVDALLYLQEHASELHLDISRVTLSGFSAGGNLVFAVPFRLRALFSELEFQDTNHPFLSSASSSIHNSSRPDLHHHDSSRKLLTTTPIPTHLDLQIVSLVSWYPILDFVLPREVRRNRSVYPEKSLPERLTTLFDDSYLPNHADRASPFASPIHASDHLLSHAIPTDVFIYMCEWDMLLHEGQQFVHRLEKQGKKVRSMMIEQSKHAWDKSVNPFRDQEKIDVFYLAAAEQMRRIFERVSGEAEGC</sequence>
<feature type="domain" description="Alpha/beta hydrolase fold-3" evidence="1">
    <location>
        <begin position="227"/>
        <end position="340"/>
    </location>
</feature>
<dbReference type="AlphaFoldDB" id="A0AAF0DIJ3"/>